<proteinExistence type="predicted"/>
<comment type="caution">
    <text evidence="1">The sequence shown here is derived from an EMBL/GenBank/DDBJ whole genome shotgun (WGS) entry which is preliminary data.</text>
</comment>
<evidence type="ECO:0000313" key="1">
    <source>
        <dbReference type="EMBL" id="KAJ0963905.1"/>
    </source>
</evidence>
<reference evidence="1" key="2">
    <citation type="journal article" date="2022" name="Hortic Res">
        <title>The genome of Dioscorea zingiberensis sheds light on the biosynthesis, origin and evolution of the medicinally important diosgenin saponins.</title>
        <authorList>
            <person name="Li Y."/>
            <person name="Tan C."/>
            <person name="Li Z."/>
            <person name="Guo J."/>
            <person name="Li S."/>
            <person name="Chen X."/>
            <person name="Wang C."/>
            <person name="Dai X."/>
            <person name="Yang H."/>
            <person name="Song W."/>
            <person name="Hou L."/>
            <person name="Xu J."/>
            <person name="Tong Z."/>
            <person name="Xu A."/>
            <person name="Yuan X."/>
            <person name="Wang W."/>
            <person name="Yang Q."/>
            <person name="Chen L."/>
            <person name="Sun Z."/>
            <person name="Wang K."/>
            <person name="Pan B."/>
            <person name="Chen J."/>
            <person name="Bao Y."/>
            <person name="Liu F."/>
            <person name="Qi X."/>
            <person name="Gang D.R."/>
            <person name="Wen J."/>
            <person name="Li J."/>
        </authorList>
    </citation>
    <scope>NUCLEOTIDE SEQUENCE</scope>
    <source>
        <strain evidence="1">Dzin_1.0</strain>
    </source>
</reference>
<dbReference type="GO" id="GO:0006355">
    <property type="term" value="P:regulation of DNA-templated transcription"/>
    <property type="evidence" value="ECO:0007669"/>
    <property type="project" value="InterPro"/>
</dbReference>
<gene>
    <name evidence="1" type="ORF">J5N97_029027</name>
</gene>
<dbReference type="GO" id="GO:0009631">
    <property type="term" value="P:cold acclimation"/>
    <property type="evidence" value="ECO:0007669"/>
    <property type="project" value="InterPro"/>
</dbReference>
<reference evidence="1" key="1">
    <citation type="submission" date="2021-03" db="EMBL/GenBank/DDBJ databases">
        <authorList>
            <person name="Li Z."/>
            <person name="Yang C."/>
        </authorList>
    </citation>
    <scope>NUCLEOTIDE SEQUENCE</scope>
    <source>
        <strain evidence="1">Dzin_1.0</strain>
        <tissue evidence="1">Leaf</tissue>
    </source>
</reference>
<dbReference type="GO" id="GO:0048364">
    <property type="term" value="P:root development"/>
    <property type="evidence" value="ECO:0007669"/>
    <property type="project" value="InterPro"/>
</dbReference>
<dbReference type="GO" id="GO:0016592">
    <property type="term" value="C:mediator complex"/>
    <property type="evidence" value="ECO:0007669"/>
    <property type="project" value="InterPro"/>
</dbReference>
<dbReference type="PANTHER" id="PTHR35989">
    <property type="entry name" value="MEDIATOR OF RNA POLYMERASE II TRANSCRIPTION SUBUNIT 32"/>
    <property type="match status" value="1"/>
</dbReference>
<dbReference type="Proteomes" id="UP001085076">
    <property type="component" value="Miscellaneous, Linkage group lg09"/>
</dbReference>
<dbReference type="OrthoDB" id="680832at2759"/>
<evidence type="ECO:0000313" key="2">
    <source>
        <dbReference type="Proteomes" id="UP001085076"/>
    </source>
</evidence>
<protein>
    <submittedName>
        <fullName evidence="1">Uncharacterized protein</fullName>
    </submittedName>
</protein>
<dbReference type="GO" id="GO:0010150">
    <property type="term" value="P:leaf senescence"/>
    <property type="evidence" value="ECO:0007669"/>
    <property type="project" value="InterPro"/>
</dbReference>
<dbReference type="PANTHER" id="PTHR35989:SF1">
    <property type="entry name" value="MEDIATOR OF RNA POLYMERASE II TRANSCRIPTION SUBUNIT 32"/>
    <property type="match status" value="1"/>
</dbReference>
<dbReference type="InterPro" id="IPR033244">
    <property type="entry name" value="MED32"/>
</dbReference>
<sequence length="90" mass="10027">MNEMVDELNATYEAVLKAAVKLIEAPLVAAEEQREEATDAAMKEFKRRMDLFTASCDDADELIRSAMARLQIEHMAELGSPALDGERRQG</sequence>
<dbReference type="EMBL" id="JAGGNH010000009">
    <property type="protein sequence ID" value="KAJ0963905.1"/>
    <property type="molecule type" value="Genomic_DNA"/>
</dbReference>
<keyword evidence="2" id="KW-1185">Reference proteome</keyword>
<organism evidence="1 2">
    <name type="scientific">Dioscorea zingiberensis</name>
    <dbReference type="NCBI Taxonomy" id="325984"/>
    <lineage>
        <taxon>Eukaryota</taxon>
        <taxon>Viridiplantae</taxon>
        <taxon>Streptophyta</taxon>
        <taxon>Embryophyta</taxon>
        <taxon>Tracheophyta</taxon>
        <taxon>Spermatophyta</taxon>
        <taxon>Magnoliopsida</taxon>
        <taxon>Liliopsida</taxon>
        <taxon>Dioscoreales</taxon>
        <taxon>Dioscoreaceae</taxon>
        <taxon>Dioscorea</taxon>
    </lineage>
</organism>
<dbReference type="AlphaFoldDB" id="A0A9D5BZW7"/>
<accession>A0A9D5BZW7</accession>
<name>A0A9D5BZW7_9LILI</name>